<evidence type="ECO:0000313" key="1">
    <source>
        <dbReference type="EMBL" id="QXO93415.1"/>
    </source>
</evidence>
<evidence type="ECO:0000313" key="2">
    <source>
        <dbReference type="Proteomes" id="UP000694228"/>
    </source>
</evidence>
<protein>
    <submittedName>
        <fullName evidence="1">Uncharacterized protein</fullName>
    </submittedName>
</protein>
<reference evidence="1 2" key="1">
    <citation type="submission" date="2021-06" db="EMBL/GenBank/DDBJ databases">
        <title>Complete genome sequence of the secondary alcohol utilizing methanogen Methanospirillum hungatei strain GP1.</title>
        <authorList>
            <person name="Day L.A."/>
            <person name="Costa K.C."/>
        </authorList>
    </citation>
    <scope>NUCLEOTIDE SEQUENCE [LARGE SCALE GENOMIC DNA]</scope>
    <source>
        <strain evidence="1 2">GP1</strain>
    </source>
</reference>
<name>A0A8F5ZDK6_METHU</name>
<gene>
    <name evidence="1" type="ORF">KSK55_08415</name>
</gene>
<proteinExistence type="predicted"/>
<dbReference type="Proteomes" id="UP000694228">
    <property type="component" value="Chromosome"/>
</dbReference>
<sequence>MGIRVAPAFSNPLATDAAGNDVLLGMERKKCSEFDSGNVPLLSFPVRQD</sequence>
<dbReference type="EMBL" id="CP077107">
    <property type="protein sequence ID" value="QXO93415.1"/>
    <property type="molecule type" value="Genomic_DNA"/>
</dbReference>
<dbReference type="AlphaFoldDB" id="A0A8F5ZDK6"/>
<organism evidence="1 2">
    <name type="scientific">Methanospirillum hungatei</name>
    <dbReference type="NCBI Taxonomy" id="2203"/>
    <lineage>
        <taxon>Archaea</taxon>
        <taxon>Methanobacteriati</taxon>
        <taxon>Methanobacteriota</taxon>
        <taxon>Stenosarchaea group</taxon>
        <taxon>Methanomicrobia</taxon>
        <taxon>Methanomicrobiales</taxon>
        <taxon>Methanospirillaceae</taxon>
        <taxon>Methanospirillum</taxon>
    </lineage>
</organism>
<accession>A0A8F5ZDK6</accession>